<name>A0A1H9X7Z5_9PSEU</name>
<gene>
    <name evidence="3" type="ORF">SAMN04487818_113126</name>
</gene>
<accession>A0A1H9X7Z5</accession>
<evidence type="ECO:0000256" key="1">
    <source>
        <dbReference type="SAM" id="MobiDB-lite"/>
    </source>
</evidence>
<keyword evidence="2" id="KW-1133">Transmembrane helix</keyword>
<keyword evidence="2" id="KW-0812">Transmembrane</keyword>
<feature type="region of interest" description="Disordered" evidence="1">
    <location>
        <begin position="1"/>
        <end position="23"/>
    </location>
</feature>
<feature type="compositionally biased region" description="Polar residues" evidence="1">
    <location>
        <begin position="1"/>
        <end position="17"/>
    </location>
</feature>
<keyword evidence="2" id="KW-0472">Membrane</keyword>
<proteinExistence type="predicted"/>
<keyword evidence="4" id="KW-1185">Reference proteome</keyword>
<dbReference type="RefSeq" id="WP_143073667.1">
    <property type="nucleotide sequence ID" value="NZ_FOGI01000013.1"/>
</dbReference>
<evidence type="ECO:0000313" key="3">
    <source>
        <dbReference type="EMBL" id="SES42328.1"/>
    </source>
</evidence>
<protein>
    <submittedName>
        <fullName evidence="3">Uncharacterized protein</fullName>
    </submittedName>
</protein>
<feature type="transmembrane region" description="Helical" evidence="2">
    <location>
        <begin position="63"/>
        <end position="82"/>
    </location>
</feature>
<dbReference type="EMBL" id="FOGI01000013">
    <property type="protein sequence ID" value="SES42328.1"/>
    <property type="molecule type" value="Genomic_DNA"/>
</dbReference>
<dbReference type="AlphaFoldDB" id="A0A1H9X7Z5"/>
<reference evidence="4" key="1">
    <citation type="submission" date="2016-10" db="EMBL/GenBank/DDBJ databases">
        <authorList>
            <person name="Varghese N."/>
            <person name="Submissions S."/>
        </authorList>
    </citation>
    <scope>NUCLEOTIDE SEQUENCE [LARGE SCALE GENOMIC DNA]</scope>
    <source>
        <strain evidence="4">DSM 44260</strain>
    </source>
</reference>
<organism evidence="3 4">
    <name type="scientific">Actinokineospora terrae</name>
    <dbReference type="NCBI Taxonomy" id="155974"/>
    <lineage>
        <taxon>Bacteria</taxon>
        <taxon>Bacillati</taxon>
        <taxon>Actinomycetota</taxon>
        <taxon>Actinomycetes</taxon>
        <taxon>Pseudonocardiales</taxon>
        <taxon>Pseudonocardiaceae</taxon>
        <taxon>Actinokineospora</taxon>
    </lineage>
</organism>
<sequence length="85" mass="9054">MSNVRPHQRSSNPQSCDARTDAGAIKPNAAIHVEVNGDGNTVTIATPTQPPASWWSRWRRRGVITTGAPAIAAAATITTWLGHLN</sequence>
<evidence type="ECO:0000256" key="2">
    <source>
        <dbReference type="SAM" id="Phobius"/>
    </source>
</evidence>
<evidence type="ECO:0000313" key="4">
    <source>
        <dbReference type="Proteomes" id="UP000199051"/>
    </source>
</evidence>
<dbReference type="Proteomes" id="UP000199051">
    <property type="component" value="Unassembled WGS sequence"/>
</dbReference>